<name>A0A381VHI2_9ZZZZ</name>
<proteinExistence type="predicted"/>
<sequence>MTKEIAIEGLILEMEWRNPHAWLQIEANNEDGQPEIWQIEFGSANSLYRRGWRRDDLPVGAKVSINGLPARDGSRVVGAEDVTLPDGRTLFAGTGPEN</sequence>
<evidence type="ECO:0000313" key="1">
    <source>
        <dbReference type="EMBL" id="SVA39664.1"/>
    </source>
</evidence>
<dbReference type="InterPro" id="IPR046150">
    <property type="entry name" value="DUF6152"/>
</dbReference>
<gene>
    <name evidence="1" type="ORF">METZ01_LOCUS92518</name>
</gene>
<organism evidence="1">
    <name type="scientific">marine metagenome</name>
    <dbReference type="NCBI Taxonomy" id="408172"/>
    <lineage>
        <taxon>unclassified sequences</taxon>
        <taxon>metagenomes</taxon>
        <taxon>ecological metagenomes</taxon>
    </lineage>
</organism>
<reference evidence="1" key="1">
    <citation type="submission" date="2018-05" db="EMBL/GenBank/DDBJ databases">
        <authorList>
            <person name="Lanie J.A."/>
            <person name="Ng W.-L."/>
            <person name="Kazmierczak K.M."/>
            <person name="Andrzejewski T.M."/>
            <person name="Davidsen T.M."/>
            <person name="Wayne K.J."/>
            <person name="Tettelin H."/>
            <person name="Glass J.I."/>
            <person name="Rusch D."/>
            <person name="Podicherti R."/>
            <person name="Tsui H.-C.T."/>
            <person name="Winkler M.E."/>
        </authorList>
    </citation>
    <scope>NUCLEOTIDE SEQUENCE</scope>
</reference>
<dbReference type="Pfam" id="PF19649">
    <property type="entry name" value="DUF6152"/>
    <property type="match status" value="1"/>
</dbReference>
<protein>
    <submittedName>
        <fullName evidence="1">Uncharacterized protein</fullName>
    </submittedName>
</protein>
<dbReference type="EMBL" id="UINC01008827">
    <property type="protein sequence ID" value="SVA39664.1"/>
    <property type="molecule type" value="Genomic_DNA"/>
</dbReference>
<accession>A0A381VHI2</accession>
<dbReference type="AlphaFoldDB" id="A0A381VHI2"/>